<name>A0A0E9XHT3_ANGAN</name>
<accession>A0A0E9XHT3</accession>
<reference evidence="2" key="2">
    <citation type="journal article" date="2015" name="Fish Shellfish Immunol.">
        <title>Early steps in the European eel (Anguilla anguilla)-Vibrio vulnificus interaction in the gills: Role of the RtxA13 toxin.</title>
        <authorList>
            <person name="Callol A."/>
            <person name="Pajuelo D."/>
            <person name="Ebbesson L."/>
            <person name="Teles M."/>
            <person name="MacKenzie S."/>
            <person name="Amaro C."/>
        </authorList>
    </citation>
    <scope>NUCLEOTIDE SEQUENCE</scope>
</reference>
<feature type="transmembrane region" description="Helical" evidence="1">
    <location>
        <begin position="12"/>
        <end position="31"/>
    </location>
</feature>
<evidence type="ECO:0000256" key="1">
    <source>
        <dbReference type="SAM" id="Phobius"/>
    </source>
</evidence>
<reference evidence="2" key="1">
    <citation type="submission" date="2014-11" db="EMBL/GenBank/DDBJ databases">
        <authorList>
            <person name="Amaro Gonzalez C."/>
        </authorList>
    </citation>
    <scope>NUCLEOTIDE SEQUENCE</scope>
</reference>
<organism evidence="2">
    <name type="scientific">Anguilla anguilla</name>
    <name type="common">European freshwater eel</name>
    <name type="synonym">Muraena anguilla</name>
    <dbReference type="NCBI Taxonomy" id="7936"/>
    <lineage>
        <taxon>Eukaryota</taxon>
        <taxon>Metazoa</taxon>
        <taxon>Chordata</taxon>
        <taxon>Craniata</taxon>
        <taxon>Vertebrata</taxon>
        <taxon>Euteleostomi</taxon>
        <taxon>Actinopterygii</taxon>
        <taxon>Neopterygii</taxon>
        <taxon>Teleostei</taxon>
        <taxon>Anguilliformes</taxon>
        <taxon>Anguillidae</taxon>
        <taxon>Anguilla</taxon>
    </lineage>
</organism>
<keyword evidence="1" id="KW-0472">Membrane</keyword>
<evidence type="ECO:0000313" key="2">
    <source>
        <dbReference type="EMBL" id="JAI01391.1"/>
    </source>
</evidence>
<proteinExistence type="predicted"/>
<keyword evidence="1" id="KW-1133">Transmembrane helix</keyword>
<feature type="transmembrane region" description="Helical" evidence="1">
    <location>
        <begin position="43"/>
        <end position="64"/>
    </location>
</feature>
<keyword evidence="1" id="KW-0812">Transmembrane</keyword>
<dbReference type="EMBL" id="GBXM01007187">
    <property type="protein sequence ID" value="JAI01391.1"/>
    <property type="molecule type" value="Transcribed_RNA"/>
</dbReference>
<sequence>MSFQVQKMQMPTYLFTETEINTCVFLLFIICLDQGLEFQSVKVFILILSTIKNFVVSHFILLLFL</sequence>
<dbReference type="AlphaFoldDB" id="A0A0E9XHT3"/>
<protein>
    <submittedName>
        <fullName evidence="2">Uncharacterized protein</fullName>
    </submittedName>
</protein>